<proteinExistence type="predicted"/>
<reference evidence="1 2" key="1">
    <citation type="submission" date="2019-03" db="EMBL/GenBank/DDBJ databases">
        <title>Genomic Encyclopedia of Type Strains, Phase IV (KMG-IV): sequencing the most valuable type-strain genomes for metagenomic binning, comparative biology and taxonomic classification.</title>
        <authorList>
            <person name="Goeker M."/>
        </authorList>
    </citation>
    <scope>NUCLEOTIDE SEQUENCE [LARGE SCALE GENOMIC DNA]</scope>
    <source>
        <strain evidence="1 2">DSM 45934</strain>
    </source>
</reference>
<dbReference type="AlphaFoldDB" id="A0A4V2S535"/>
<dbReference type="Pfam" id="PF10824">
    <property type="entry name" value="T7SS_ESX_EspC"/>
    <property type="match status" value="1"/>
</dbReference>
<comment type="caution">
    <text evidence="1">The sequence shown here is derived from an EMBL/GenBank/DDBJ whole genome shotgun (WGS) entry which is preliminary data.</text>
</comment>
<sequence>MSTGDEMKVVVDELTTHAGHLGDIEGRLGTALSAARQVSMDNDAYGVLGQPFAWMLDPFEPLGSDMISAAQDVVTNHIESLKKTAQAYTTTEGATRDTFAKGGPA</sequence>
<dbReference type="InterPro" id="IPR022536">
    <property type="entry name" value="EspC"/>
</dbReference>
<evidence type="ECO:0000313" key="2">
    <source>
        <dbReference type="Proteomes" id="UP000295680"/>
    </source>
</evidence>
<dbReference type="RefSeq" id="WP_243727447.1">
    <property type="nucleotide sequence ID" value="NZ_SLWS01000013.1"/>
</dbReference>
<name>A0A4V2S535_9PSEU</name>
<dbReference type="GO" id="GO:0009306">
    <property type="term" value="P:protein secretion"/>
    <property type="evidence" value="ECO:0007669"/>
    <property type="project" value="InterPro"/>
</dbReference>
<dbReference type="Proteomes" id="UP000295680">
    <property type="component" value="Unassembled WGS sequence"/>
</dbReference>
<dbReference type="EMBL" id="SLWS01000013">
    <property type="protein sequence ID" value="TCO50670.1"/>
    <property type="molecule type" value="Genomic_DNA"/>
</dbReference>
<accession>A0A4V2S535</accession>
<keyword evidence="2" id="KW-1185">Reference proteome</keyword>
<evidence type="ECO:0000313" key="1">
    <source>
        <dbReference type="EMBL" id="TCO50670.1"/>
    </source>
</evidence>
<organism evidence="1 2">
    <name type="scientific">Actinocrispum wychmicini</name>
    <dbReference type="NCBI Taxonomy" id="1213861"/>
    <lineage>
        <taxon>Bacteria</taxon>
        <taxon>Bacillati</taxon>
        <taxon>Actinomycetota</taxon>
        <taxon>Actinomycetes</taxon>
        <taxon>Pseudonocardiales</taxon>
        <taxon>Pseudonocardiaceae</taxon>
        <taxon>Actinocrispum</taxon>
    </lineage>
</organism>
<gene>
    <name evidence="1" type="ORF">EV192_11347</name>
</gene>
<protein>
    <submittedName>
        <fullName evidence="1">Excreted virulence factor EspC (Type VII ESX diderm)</fullName>
    </submittedName>
</protein>